<evidence type="ECO:0000313" key="3">
    <source>
        <dbReference type="WBParaSite" id="Hba_01286"/>
    </source>
</evidence>
<dbReference type="Proteomes" id="UP000095283">
    <property type="component" value="Unplaced"/>
</dbReference>
<name>A0A1I7W9F1_HETBA</name>
<keyword evidence="1" id="KW-0472">Membrane</keyword>
<evidence type="ECO:0000256" key="1">
    <source>
        <dbReference type="SAM" id="Phobius"/>
    </source>
</evidence>
<dbReference type="WBParaSite" id="Hba_01286">
    <property type="protein sequence ID" value="Hba_01286"/>
    <property type="gene ID" value="Hba_01286"/>
</dbReference>
<sequence length="138" mass="15357">MINTRFVMNIISLAISIEKMCSSINLIYQFSSYDIFVRGENKTFVGQIVLISIQTGHILIYLFSKVPLEVPFFRLGNGPFALAVFIVQLCCSCYPRMLVASSILQVIIGALALFTLSPAITNVYYLVSSYCSAKLHIS</sequence>
<evidence type="ECO:0000313" key="2">
    <source>
        <dbReference type="Proteomes" id="UP000095283"/>
    </source>
</evidence>
<reference evidence="3" key="1">
    <citation type="submission" date="2016-11" db="UniProtKB">
        <authorList>
            <consortium name="WormBaseParasite"/>
        </authorList>
    </citation>
    <scope>IDENTIFICATION</scope>
</reference>
<protein>
    <submittedName>
        <fullName evidence="3">7TM_GPCR_Srx domain-containing protein</fullName>
    </submittedName>
</protein>
<feature type="transmembrane region" description="Helical" evidence="1">
    <location>
        <begin position="44"/>
        <end position="63"/>
    </location>
</feature>
<keyword evidence="2" id="KW-1185">Reference proteome</keyword>
<accession>A0A1I7W9F1</accession>
<feature type="transmembrane region" description="Helical" evidence="1">
    <location>
        <begin position="75"/>
        <end position="97"/>
    </location>
</feature>
<feature type="transmembrane region" description="Helical" evidence="1">
    <location>
        <begin position="103"/>
        <end position="127"/>
    </location>
</feature>
<keyword evidence="1" id="KW-0812">Transmembrane</keyword>
<keyword evidence="1" id="KW-1133">Transmembrane helix</keyword>
<feature type="transmembrane region" description="Helical" evidence="1">
    <location>
        <begin position="7"/>
        <end position="28"/>
    </location>
</feature>
<dbReference type="AlphaFoldDB" id="A0A1I7W9F1"/>
<organism evidence="2 3">
    <name type="scientific">Heterorhabditis bacteriophora</name>
    <name type="common">Entomopathogenic nematode worm</name>
    <dbReference type="NCBI Taxonomy" id="37862"/>
    <lineage>
        <taxon>Eukaryota</taxon>
        <taxon>Metazoa</taxon>
        <taxon>Ecdysozoa</taxon>
        <taxon>Nematoda</taxon>
        <taxon>Chromadorea</taxon>
        <taxon>Rhabditida</taxon>
        <taxon>Rhabditina</taxon>
        <taxon>Rhabditomorpha</taxon>
        <taxon>Strongyloidea</taxon>
        <taxon>Heterorhabditidae</taxon>
        <taxon>Heterorhabditis</taxon>
    </lineage>
</organism>
<proteinExistence type="predicted"/>